<gene>
    <name evidence="2" type="ORF">GLOINDRAFT_88630</name>
</gene>
<dbReference type="VEuPathDB" id="FungiDB:RhiirFUN_010561"/>
<protein>
    <submittedName>
        <fullName evidence="2">Uncharacterized protein</fullName>
    </submittedName>
</protein>
<dbReference type="HOGENOM" id="CLU_980543_0_0_1"/>
<dbReference type="SUPFAM" id="SSF57997">
    <property type="entry name" value="Tropomyosin"/>
    <property type="match status" value="1"/>
</dbReference>
<dbReference type="Gene3D" id="1.20.5.340">
    <property type="match status" value="1"/>
</dbReference>
<dbReference type="EMBL" id="KI299025">
    <property type="protein sequence ID" value="ERZ98139.1"/>
    <property type="molecule type" value="Genomic_DNA"/>
</dbReference>
<name>U9SQG9_RHIID</name>
<proteinExistence type="predicted"/>
<evidence type="ECO:0000313" key="2">
    <source>
        <dbReference type="EMBL" id="ERZ98139.1"/>
    </source>
</evidence>
<sequence>MTDHSLAIILQKLSSLEKTVQEIKGEVENNLKELKDVKDKVEKLNEKVKKLDEKVKKLDEKVKKLDKRIEKLDEKVEKLRTENGHTFKMIARNEIAKKHGQHYSEGFVVFDVNGLVRLSTPKEKLSSKELEYDNQVSILEHRTNKIANHIFEMKLIDKFEKNLKRAREVYPNSNWDNPYSRADKLIKEVKERKGLLTPLTSNGEIETFNIEIGEIKTSDSTDMVTKGYRQLWLRLAVIGYALSIIDPKLKCNLIDKTFNSQYDDGFDFVKKKKGYNYYINHIPI</sequence>
<accession>U9SQG9</accession>
<dbReference type="AlphaFoldDB" id="U9SQG9"/>
<organism evidence="2">
    <name type="scientific">Rhizophagus irregularis (strain DAOM 181602 / DAOM 197198 / MUCL 43194)</name>
    <name type="common">Arbuscular mycorrhizal fungus</name>
    <name type="synonym">Glomus intraradices</name>
    <dbReference type="NCBI Taxonomy" id="747089"/>
    <lineage>
        <taxon>Eukaryota</taxon>
        <taxon>Fungi</taxon>
        <taxon>Fungi incertae sedis</taxon>
        <taxon>Mucoromycota</taxon>
        <taxon>Glomeromycotina</taxon>
        <taxon>Glomeromycetes</taxon>
        <taxon>Glomerales</taxon>
        <taxon>Glomeraceae</taxon>
        <taxon>Rhizophagus</taxon>
    </lineage>
</organism>
<feature type="coiled-coil region" evidence="1">
    <location>
        <begin position="6"/>
        <end position="82"/>
    </location>
</feature>
<keyword evidence="1" id="KW-0175">Coiled coil</keyword>
<evidence type="ECO:0000256" key="1">
    <source>
        <dbReference type="SAM" id="Coils"/>
    </source>
</evidence>
<reference evidence="2" key="1">
    <citation type="submission" date="2013-07" db="EMBL/GenBank/DDBJ databases">
        <title>The genome of an arbuscular mycorrhizal fungus provides insights into the evolution of the oldest plant symbiosis.</title>
        <authorList>
            <consortium name="DOE Joint Genome Institute"/>
            <person name="Tisserant E."/>
            <person name="Malbreil M."/>
            <person name="Kuo A."/>
            <person name="Kohler A."/>
            <person name="Symeonidi A."/>
            <person name="Balestrini R."/>
            <person name="Charron P."/>
            <person name="Duensing N."/>
            <person name="Frei-dit-Frey N."/>
            <person name="Gianinazzi-Pearson V."/>
            <person name="Gilbert B."/>
            <person name="Handa Y."/>
            <person name="Hijri M."/>
            <person name="Kaul R."/>
            <person name="Kawaguchi M."/>
            <person name="Krajinski F."/>
            <person name="Lammers P."/>
            <person name="Lapierre D."/>
            <person name="Masclaux F.G."/>
            <person name="Murat C."/>
            <person name="Morin E."/>
            <person name="Ndikumana S."/>
            <person name="Pagni M."/>
            <person name="Petitpierre D."/>
            <person name="Requena N."/>
            <person name="Rosikiewicz P."/>
            <person name="Riley R."/>
            <person name="Saito K."/>
            <person name="San Clemente H."/>
            <person name="Shapiro H."/>
            <person name="van Tuinen D."/>
            <person name="Becard G."/>
            <person name="Bonfante P."/>
            <person name="Paszkowski U."/>
            <person name="Shachar-Hill Y."/>
            <person name="Young J.P."/>
            <person name="Sanders I.R."/>
            <person name="Henrissat B."/>
            <person name="Rensing S.A."/>
            <person name="Grigoriev I.V."/>
            <person name="Corradi N."/>
            <person name="Roux C."/>
            <person name="Martin F."/>
        </authorList>
    </citation>
    <scope>NUCLEOTIDE SEQUENCE</scope>
    <source>
        <strain evidence="2">DAOM 197198</strain>
    </source>
</reference>